<reference evidence="2 3" key="1">
    <citation type="submission" date="2019-03" db="EMBL/GenBank/DDBJ databases">
        <title>First draft genome of Liparis tanakae, snailfish: a comprehensive survey of snailfish specific genes.</title>
        <authorList>
            <person name="Kim W."/>
            <person name="Song I."/>
            <person name="Jeong J.-H."/>
            <person name="Kim D."/>
            <person name="Kim S."/>
            <person name="Ryu S."/>
            <person name="Song J.Y."/>
            <person name="Lee S.K."/>
        </authorList>
    </citation>
    <scope>NUCLEOTIDE SEQUENCE [LARGE SCALE GENOMIC DNA]</scope>
    <source>
        <tissue evidence="2">Muscle</tissue>
    </source>
</reference>
<sequence length="158" mass="15607">MKGDSGNNEIPSELLMPSGASTHSAPCYVFFFPGSREGGGGGPRHSTAAPHGHADSKPVPQRSSSVSPSRDAAAAAAATLAAAAAAGSAWAPRAPQSTWRHSPSAAVCFLAFSLRSAMLEFLLVFLAAAAAATTEAAEADSAASVASGKPNGGAGNIM</sequence>
<proteinExistence type="predicted"/>
<evidence type="ECO:0000313" key="2">
    <source>
        <dbReference type="EMBL" id="TNN64049.1"/>
    </source>
</evidence>
<protein>
    <submittedName>
        <fullName evidence="2">Uncharacterized protein</fullName>
    </submittedName>
</protein>
<evidence type="ECO:0000256" key="1">
    <source>
        <dbReference type="SAM" id="MobiDB-lite"/>
    </source>
</evidence>
<accession>A0A4Z2HDX5</accession>
<feature type="compositionally biased region" description="Low complexity" evidence="1">
    <location>
        <begin position="62"/>
        <end position="72"/>
    </location>
</feature>
<dbReference type="AlphaFoldDB" id="A0A4Z2HDX5"/>
<gene>
    <name evidence="2" type="ORF">EYF80_025772</name>
</gene>
<feature type="compositionally biased region" description="Polar residues" evidence="1">
    <location>
        <begin position="1"/>
        <end position="10"/>
    </location>
</feature>
<feature type="region of interest" description="Disordered" evidence="1">
    <location>
        <begin position="38"/>
        <end position="72"/>
    </location>
</feature>
<feature type="region of interest" description="Disordered" evidence="1">
    <location>
        <begin position="1"/>
        <end position="20"/>
    </location>
</feature>
<evidence type="ECO:0000313" key="3">
    <source>
        <dbReference type="Proteomes" id="UP000314294"/>
    </source>
</evidence>
<comment type="caution">
    <text evidence="2">The sequence shown here is derived from an EMBL/GenBank/DDBJ whole genome shotgun (WGS) entry which is preliminary data.</text>
</comment>
<dbReference type="Proteomes" id="UP000314294">
    <property type="component" value="Unassembled WGS sequence"/>
</dbReference>
<organism evidence="2 3">
    <name type="scientific">Liparis tanakae</name>
    <name type="common">Tanaka's snailfish</name>
    <dbReference type="NCBI Taxonomy" id="230148"/>
    <lineage>
        <taxon>Eukaryota</taxon>
        <taxon>Metazoa</taxon>
        <taxon>Chordata</taxon>
        <taxon>Craniata</taxon>
        <taxon>Vertebrata</taxon>
        <taxon>Euteleostomi</taxon>
        <taxon>Actinopterygii</taxon>
        <taxon>Neopterygii</taxon>
        <taxon>Teleostei</taxon>
        <taxon>Neoteleostei</taxon>
        <taxon>Acanthomorphata</taxon>
        <taxon>Eupercaria</taxon>
        <taxon>Perciformes</taxon>
        <taxon>Cottioidei</taxon>
        <taxon>Cottales</taxon>
        <taxon>Liparidae</taxon>
        <taxon>Liparis</taxon>
    </lineage>
</organism>
<dbReference type="EMBL" id="SRLO01000260">
    <property type="protein sequence ID" value="TNN64049.1"/>
    <property type="molecule type" value="Genomic_DNA"/>
</dbReference>
<feature type="region of interest" description="Disordered" evidence="1">
    <location>
        <begin position="139"/>
        <end position="158"/>
    </location>
</feature>
<name>A0A4Z2HDX5_9TELE</name>
<keyword evidence="3" id="KW-1185">Reference proteome</keyword>